<evidence type="ECO:0000259" key="1">
    <source>
        <dbReference type="SMART" id="SM00065"/>
    </source>
</evidence>
<dbReference type="SMART" id="SM00065">
    <property type="entry name" value="GAF"/>
    <property type="match status" value="1"/>
</dbReference>
<protein>
    <submittedName>
        <fullName evidence="2">GAF domain-containing protein</fullName>
    </submittedName>
</protein>
<dbReference type="EMBL" id="CP024915">
    <property type="protein sequence ID" value="AUZ89052.1"/>
    <property type="molecule type" value="Genomic_DNA"/>
</dbReference>
<dbReference type="SUPFAM" id="SSF55781">
    <property type="entry name" value="GAF domain-like"/>
    <property type="match status" value="1"/>
</dbReference>
<dbReference type="Proteomes" id="UP000239187">
    <property type="component" value="Chromosome"/>
</dbReference>
<dbReference type="InterPro" id="IPR029016">
    <property type="entry name" value="GAF-like_dom_sf"/>
</dbReference>
<evidence type="ECO:0000313" key="3">
    <source>
        <dbReference type="Proteomes" id="UP000239187"/>
    </source>
</evidence>
<gene>
    <name evidence="2" type="ORF">CVO76_16480</name>
</gene>
<dbReference type="Pfam" id="PF01590">
    <property type="entry name" value="GAF"/>
    <property type="match status" value="1"/>
</dbReference>
<sequence length="266" mass="29129">MDERNRRGRIADAFQRAGMSVAEAWIQYFALGGSLSELEIDAYLRGSADLPPLESDLLAEAAREASGQGVAQEIGPSAGTELPGGQELELIRQLGAAGSVLLDAGTAERERLRSLAGVHLLDTPPEERFDRITRRAAERFGCEMATLALIADHRQFIKSAVGKANQDLERTQAFCDATIRSAGPLVLPDTVQDERFRSHPFVAGEPHIRFYAGYPLRGPGGWLIGTLCVMSTSPRLFPGQDLEDLESLAQEMQHEVYPGWRAWSLL</sequence>
<feature type="domain" description="GAF" evidence="1">
    <location>
        <begin position="124"/>
        <end position="262"/>
    </location>
</feature>
<dbReference type="PANTHER" id="PTHR43102">
    <property type="entry name" value="SLR1143 PROTEIN"/>
    <property type="match status" value="1"/>
</dbReference>
<reference evidence="2 3" key="1">
    <citation type="submission" date="2017-11" db="EMBL/GenBank/DDBJ databases">
        <title>Draft genome of Arthrobacter agilis strain UMCV2, a plant growth-promoting rhizobacterium and biocontrol capacity of phytopathogenic fungi.</title>
        <authorList>
            <person name="Martinez-Camara R."/>
            <person name="Santoyo G."/>
            <person name="Moreno-Hagelsieb G."/>
            <person name="Valencia-Cantero E."/>
        </authorList>
    </citation>
    <scope>NUCLEOTIDE SEQUENCE [LARGE SCALE GENOMIC DNA]</scope>
    <source>
        <strain evidence="2 3">UMCV2</strain>
    </source>
</reference>
<dbReference type="InterPro" id="IPR003018">
    <property type="entry name" value="GAF"/>
</dbReference>
<name>A0A2L0UII4_9MICC</name>
<proteinExistence type="predicted"/>
<dbReference type="RefSeq" id="WP_208740171.1">
    <property type="nucleotide sequence ID" value="NZ_CP024915.1"/>
</dbReference>
<dbReference type="AlphaFoldDB" id="A0A2L0UII4"/>
<dbReference type="PANTHER" id="PTHR43102:SF2">
    <property type="entry name" value="GAF DOMAIN-CONTAINING PROTEIN"/>
    <property type="match status" value="1"/>
</dbReference>
<organism evidence="2 3">
    <name type="scientific">Arthrobacter agilis</name>
    <dbReference type="NCBI Taxonomy" id="37921"/>
    <lineage>
        <taxon>Bacteria</taxon>
        <taxon>Bacillati</taxon>
        <taxon>Actinomycetota</taxon>
        <taxon>Actinomycetes</taxon>
        <taxon>Micrococcales</taxon>
        <taxon>Micrococcaceae</taxon>
        <taxon>Arthrobacter</taxon>
    </lineage>
</organism>
<accession>A0A2L0UII4</accession>
<evidence type="ECO:0000313" key="2">
    <source>
        <dbReference type="EMBL" id="AUZ89052.1"/>
    </source>
</evidence>
<dbReference type="Gene3D" id="3.30.450.40">
    <property type="match status" value="1"/>
</dbReference>